<dbReference type="PANTHER" id="PTHR43372:SF4">
    <property type="entry name" value="FATTY-ACID AMIDE HYDROLASE 2"/>
    <property type="match status" value="1"/>
</dbReference>
<dbReference type="AlphaFoldDB" id="A0AAV2R7M3"/>
<protein>
    <recommendedName>
        <fullName evidence="1">Amidase domain-containing protein</fullName>
    </recommendedName>
</protein>
<feature type="domain" description="Amidase" evidence="1">
    <location>
        <begin position="110"/>
        <end position="339"/>
    </location>
</feature>
<name>A0AAV2R7M3_MEGNR</name>
<dbReference type="Gene3D" id="3.90.1300.10">
    <property type="entry name" value="Amidase signature (AS) domain"/>
    <property type="match status" value="1"/>
</dbReference>
<evidence type="ECO:0000259" key="1">
    <source>
        <dbReference type="Pfam" id="PF01425"/>
    </source>
</evidence>
<gene>
    <name evidence="2" type="ORF">MNOR_LOCUS20550</name>
</gene>
<feature type="non-terminal residue" evidence="2">
    <location>
        <position position="388"/>
    </location>
</feature>
<dbReference type="GO" id="GO:0012505">
    <property type="term" value="C:endomembrane system"/>
    <property type="evidence" value="ECO:0007669"/>
    <property type="project" value="TreeGrafter"/>
</dbReference>
<dbReference type="EMBL" id="CAXKWB010015952">
    <property type="protein sequence ID" value="CAL4114923.1"/>
    <property type="molecule type" value="Genomic_DNA"/>
</dbReference>
<dbReference type="Proteomes" id="UP001497623">
    <property type="component" value="Unassembled WGS sequence"/>
</dbReference>
<dbReference type="PANTHER" id="PTHR43372">
    <property type="entry name" value="FATTY-ACID AMIDE HYDROLASE"/>
    <property type="match status" value="1"/>
</dbReference>
<evidence type="ECO:0000313" key="3">
    <source>
        <dbReference type="Proteomes" id="UP001497623"/>
    </source>
</evidence>
<accession>A0AAV2R7M3</accession>
<organism evidence="2 3">
    <name type="scientific">Meganyctiphanes norvegica</name>
    <name type="common">Northern krill</name>
    <name type="synonym">Thysanopoda norvegica</name>
    <dbReference type="NCBI Taxonomy" id="48144"/>
    <lineage>
        <taxon>Eukaryota</taxon>
        <taxon>Metazoa</taxon>
        <taxon>Ecdysozoa</taxon>
        <taxon>Arthropoda</taxon>
        <taxon>Crustacea</taxon>
        <taxon>Multicrustacea</taxon>
        <taxon>Malacostraca</taxon>
        <taxon>Eumalacostraca</taxon>
        <taxon>Eucarida</taxon>
        <taxon>Euphausiacea</taxon>
        <taxon>Euphausiidae</taxon>
        <taxon>Meganyctiphanes</taxon>
    </lineage>
</organism>
<dbReference type="InterPro" id="IPR023631">
    <property type="entry name" value="Amidase_dom"/>
</dbReference>
<dbReference type="SUPFAM" id="SSF75304">
    <property type="entry name" value="Amidase signature (AS) enzymes"/>
    <property type="match status" value="1"/>
</dbReference>
<keyword evidence="3" id="KW-1185">Reference proteome</keyword>
<reference evidence="2 3" key="1">
    <citation type="submission" date="2024-05" db="EMBL/GenBank/DDBJ databases">
        <authorList>
            <person name="Wallberg A."/>
        </authorList>
    </citation>
    <scope>NUCLEOTIDE SEQUENCE [LARGE SCALE GENOMIC DNA]</scope>
</reference>
<proteinExistence type="predicted"/>
<dbReference type="Pfam" id="PF01425">
    <property type="entry name" value="Amidase"/>
    <property type="match status" value="1"/>
</dbReference>
<comment type="caution">
    <text evidence="2">The sequence shown here is derived from an EMBL/GenBank/DDBJ whole genome shotgun (WGS) entry which is preliminary data.</text>
</comment>
<dbReference type="InterPro" id="IPR036928">
    <property type="entry name" value="AS_sf"/>
</dbReference>
<dbReference type="InterPro" id="IPR052739">
    <property type="entry name" value="FAAH2"/>
</dbReference>
<evidence type="ECO:0000313" key="2">
    <source>
        <dbReference type="EMBL" id="CAL4114923.1"/>
    </source>
</evidence>
<sequence length="388" mass="43156">MVGGQQGLKGRILHKLRSSVQHVQQHHRRLPHPSPASPVETPIIVSSMGWQDFGLRFIRIICELLSRFLCWFWYRDNPHTPLPPIRNLILLESAQSLATKIRTKKLKSVEVVKSFIARIKEINPIVNCMVDQRFEDAIKEAEEADILIRSGSIDEETLARTKPFLGVPFTTKDCMAVKGLKQVAGLWIRRNMVAEKDADSVAMMRASGAIILCVTNVSELCMWWESNNTVYGCTNNPYRNCRTVGGSSGGEGCIQSSCGSPFGIGSDIGGSIRMPSFFNGIFGHKPSYGIVSNYGQEPVAMGEAQEFCVTGPMCRYASDLTPMLRVMAGNNAHLLKLDQKVDIQSLRYYYVEDDGGGPLITPMHPELRAAQRKVVQHLDKAYGIKAKK</sequence>